<feature type="region of interest" description="Disordered" evidence="1">
    <location>
        <begin position="1"/>
        <end position="31"/>
    </location>
</feature>
<dbReference type="EMBL" id="WHWC01000014">
    <property type="protein sequence ID" value="KAG8369683.1"/>
    <property type="molecule type" value="Genomic_DNA"/>
</dbReference>
<dbReference type="PANTHER" id="PTHR32278:SF116">
    <property type="entry name" value="F-BOX PROTEIN PP2-B10-LIKE"/>
    <property type="match status" value="1"/>
</dbReference>
<evidence type="ECO:0000313" key="3">
    <source>
        <dbReference type="EMBL" id="KAG8369683.1"/>
    </source>
</evidence>
<dbReference type="PROSITE" id="PS50181">
    <property type="entry name" value="FBOX"/>
    <property type="match status" value="1"/>
</dbReference>
<keyword evidence="4" id="KW-1185">Reference proteome</keyword>
<dbReference type="InterPro" id="IPR001810">
    <property type="entry name" value="F-box_dom"/>
</dbReference>
<feature type="domain" description="F-box" evidence="2">
    <location>
        <begin position="64"/>
        <end position="109"/>
    </location>
</feature>
<dbReference type="SMART" id="SM00256">
    <property type="entry name" value="FBOX"/>
    <property type="match status" value="1"/>
</dbReference>
<proteinExistence type="predicted"/>
<evidence type="ECO:0000313" key="4">
    <source>
        <dbReference type="Proteomes" id="UP000826271"/>
    </source>
</evidence>
<dbReference type="Gene3D" id="1.20.1280.50">
    <property type="match status" value="1"/>
</dbReference>
<evidence type="ECO:0000256" key="1">
    <source>
        <dbReference type="SAM" id="MobiDB-lite"/>
    </source>
</evidence>
<reference evidence="3" key="1">
    <citation type="submission" date="2019-10" db="EMBL/GenBank/DDBJ databases">
        <authorList>
            <person name="Zhang R."/>
            <person name="Pan Y."/>
            <person name="Wang J."/>
            <person name="Ma R."/>
            <person name="Yu S."/>
        </authorList>
    </citation>
    <scope>NUCLEOTIDE SEQUENCE</scope>
    <source>
        <strain evidence="3">LA-IB0</strain>
        <tissue evidence="3">Leaf</tissue>
    </source>
</reference>
<dbReference type="AlphaFoldDB" id="A0AAV6WRZ1"/>
<evidence type="ECO:0000259" key="2">
    <source>
        <dbReference type="PROSITE" id="PS50181"/>
    </source>
</evidence>
<protein>
    <recommendedName>
        <fullName evidence="2">F-box domain-containing protein</fullName>
    </recommendedName>
</protein>
<feature type="compositionally biased region" description="Polar residues" evidence="1">
    <location>
        <begin position="1"/>
        <end position="16"/>
    </location>
</feature>
<feature type="compositionally biased region" description="Basic and acidic residues" evidence="1">
    <location>
        <begin position="17"/>
        <end position="26"/>
    </location>
</feature>
<dbReference type="Proteomes" id="UP000826271">
    <property type="component" value="Unassembled WGS sequence"/>
</dbReference>
<dbReference type="PANTHER" id="PTHR32278">
    <property type="entry name" value="F-BOX DOMAIN-CONTAINING PROTEIN"/>
    <property type="match status" value="1"/>
</dbReference>
<dbReference type="InterPro" id="IPR036047">
    <property type="entry name" value="F-box-like_dom_sf"/>
</dbReference>
<dbReference type="Pfam" id="PF14299">
    <property type="entry name" value="PP2"/>
    <property type="match status" value="1"/>
</dbReference>
<dbReference type="InterPro" id="IPR025886">
    <property type="entry name" value="PP2-like"/>
</dbReference>
<dbReference type="SUPFAM" id="SSF81383">
    <property type="entry name" value="F-box domain"/>
    <property type="match status" value="1"/>
</dbReference>
<sequence>METPKNQIEVTQNFSDQKSESRHGDDQTLASTKPLTMETHKDLIEVTQKFADQKLLCSHGDNQTATTSYLPREIIQEILSRLLFKSIIRFQIVSKSWDAIISELRFSRVHLRPSKIASNCLVPHYHFLWQSYVSAQRRDELRMDYLDVAIYWKSLLPSDELQVVWESAFMAFSIEQRTGKNCFMLGSKRLTISSGKGFKHKWQTKFHPQSRFPKVAELVKYSKTLFIRGVLKIEMLSPDTFYAAYLVFRLTVKYEPTHSFIIKASGGEGREEQIAQIAVSRGDGWMEVEIGDFLVTKGDDRDIEAVVLLQMKRYKMRGLIVEDIRFSEVATLRSIGWIHIQGKIKTQLLSKNTTYAAYLVFWLGQMDGLKSSNTVIRFINDHAKDSTNNEHYESRATGKIAHKRGDGWMEIEMGKFYNGCGDDGEVEAWLIEVNSPHVKSGLVVEGIEFRPV</sequence>
<organism evidence="3 4">
    <name type="scientific">Buddleja alternifolia</name>
    <dbReference type="NCBI Taxonomy" id="168488"/>
    <lineage>
        <taxon>Eukaryota</taxon>
        <taxon>Viridiplantae</taxon>
        <taxon>Streptophyta</taxon>
        <taxon>Embryophyta</taxon>
        <taxon>Tracheophyta</taxon>
        <taxon>Spermatophyta</taxon>
        <taxon>Magnoliopsida</taxon>
        <taxon>eudicotyledons</taxon>
        <taxon>Gunneridae</taxon>
        <taxon>Pentapetalae</taxon>
        <taxon>asterids</taxon>
        <taxon>lamiids</taxon>
        <taxon>Lamiales</taxon>
        <taxon>Scrophulariaceae</taxon>
        <taxon>Buddlejeae</taxon>
        <taxon>Buddleja</taxon>
    </lineage>
</organism>
<gene>
    <name evidence="3" type="ORF">BUALT_Bualt14G0039300</name>
</gene>
<dbReference type="Pfam" id="PF00646">
    <property type="entry name" value="F-box"/>
    <property type="match status" value="1"/>
</dbReference>
<accession>A0AAV6WRZ1</accession>
<comment type="caution">
    <text evidence="3">The sequence shown here is derived from an EMBL/GenBank/DDBJ whole genome shotgun (WGS) entry which is preliminary data.</text>
</comment>
<name>A0AAV6WRZ1_9LAMI</name>